<feature type="transmembrane region" description="Helical" evidence="8">
    <location>
        <begin position="317"/>
        <end position="341"/>
    </location>
</feature>
<feature type="region of interest" description="Disordered" evidence="7">
    <location>
        <begin position="220"/>
        <end position="241"/>
    </location>
</feature>
<evidence type="ECO:0000256" key="6">
    <source>
        <dbReference type="ARBA" id="ARBA00023136"/>
    </source>
</evidence>
<keyword evidence="11" id="KW-1185">Reference proteome</keyword>
<evidence type="ECO:0000256" key="8">
    <source>
        <dbReference type="SAM" id="Phobius"/>
    </source>
</evidence>
<dbReference type="Proteomes" id="UP001494902">
    <property type="component" value="Unassembled WGS sequence"/>
</dbReference>
<feature type="transmembrane region" description="Helical" evidence="8">
    <location>
        <begin position="58"/>
        <end position="80"/>
    </location>
</feature>
<reference evidence="10 11" key="1">
    <citation type="submission" date="2024-03" db="EMBL/GenBank/DDBJ databases">
        <title>Draft genome sequence of Pseudonocardia nematodicida JCM 31783.</title>
        <authorList>
            <person name="Butdee W."/>
            <person name="Duangmal K."/>
        </authorList>
    </citation>
    <scope>NUCLEOTIDE SEQUENCE [LARGE SCALE GENOMIC DNA]</scope>
    <source>
        <strain evidence="10 11">JCM 31783</strain>
    </source>
</reference>
<keyword evidence="2" id="KW-1003">Cell membrane</keyword>
<comment type="subcellular location">
    <subcellularLocation>
        <location evidence="1">Cell inner membrane</location>
        <topology evidence="1">Multi-pass membrane protein</topology>
    </subcellularLocation>
</comment>
<feature type="transmembrane region" description="Helical" evidence="8">
    <location>
        <begin position="445"/>
        <end position="465"/>
    </location>
</feature>
<proteinExistence type="predicted"/>
<feature type="transmembrane region" description="Helical" evidence="8">
    <location>
        <begin position="144"/>
        <end position="163"/>
    </location>
</feature>
<sequence length="475" mass="47575">MITLALFGTFFVLLFLGVPVAFALGLAAVVALVAAGGPGDIAVLPSVFTASVSSETLLAIPFFILAGVIMEYAGISRRLIDFASACVGHRKHGLAAVVILAAFFFSAISGSGPATVAAIGAILIPALIRQGYSRSHSASMVASAGSMGLIIPPSVVFIVFAVVVSDFAGVSIARLFVAGVVPGILLAVALLVACLFLPRTAPVAEPATVGVSGSGPTAIADGGTGPDGGAGGSGTAGRPASAGAPGVALEARTSWATLAGAFGRALPGLLLPVIILGGIYGGIVTPTESAVVAAFYALVVGLFVYRELRPSMLFRVLVTAAMQSAVIMLIVGAASVFAYVVTANGIASTLAEAMLALTGNLYVVLFLVVVLLLVIGAFIDAISALYLLVPIVAPVLLALDVDPTTIGVMMTVGLALGLITPPVGVNLFVAAGIAHTSLGDAFRGIRPFFVAGLVVLLLVTYLPVLSNGLPDLLGF</sequence>
<evidence type="ECO:0000256" key="4">
    <source>
        <dbReference type="ARBA" id="ARBA00022692"/>
    </source>
</evidence>
<feature type="transmembrane region" description="Helical" evidence="8">
    <location>
        <begin position="289"/>
        <end position="305"/>
    </location>
</feature>
<dbReference type="EMBL" id="JBEDNQ010000011">
    <property type="protein sequence ID" value="MEQ3553717.1"/>
    <property type="molecule type" value="Genomic_DNA"/>
</dbReference>
<dbReference type="InterPro" id="IPR004681">
    <property type="entry name" value="TRAP_DctM"/>
</dbReference>
<dbReference type="InterPro" id="IPR010656">
    <property type="entry name" value="DctM"/>
</dbReference>
<evidence type="ECO:0000259" key="9">
    <source>
        <dbReference type="Pfam" id="PF06808"/>
    </source>
</evidence>
<feature type="compositionally biased region" description="Gly residues" evidence="7">
    <location>
        <begin position="222"/>
        <end position="235"/>
    </location>
</feature>
<feature type="domain" description="TRAP C4-dicarboxylate transport system permease DctM subunit" evidence="9">
    <location>
        <begin position="7"/>
        <end position="464"/>
    </location>
</feature>
<dbReference type="PIRSF" id="PIRSF006066">
    <property type="entry name" value="HI0050"/>
    <property type="match status" value="1"/>
</dbReference>
<name>A0ABV1KJD5_9PSEU</name>
<accession>A0ABV1KJD5</accession>
<comment type="caution">
    <text evidence="10">The sequence shown here is derived from an EMBL/GenBank/DDBJ whole genome shotgun (WGS) entry which is preliminary data.</text>
</comment>
<feature type="transmembrane region" description="Helical" evidence="8">
    <location>
        <begin position="405"/>
        <end position="433"/>
    </location>
</feature>
<organism evidence="10 11">
    <name type="scientific">Pseudonocardia nematodicida</name>
    <dbReference type="NCBI Taxonomy" id="1206997"/>
    <lineage>
        <taxon>Bacteria</taxon>
        <taxon>Bacillati</taxon>
        <taxon>Actinomycetota</taxon>
        <taxon>Actinomycetes</taxon>
        <taxon>Pseudonocardiales</taxon>
        <taxon>Pseudonocardiaceae</taxon>
        <taxon>Pseudonocardia</taxon>
    </lineage>
</organism>
<feature type="transmembrane region" description="Helical" evidence="8">
    <location>
        <begin position="261"/>
        <end position="283"/>
    </location>
</feature>
<dbReference type="PANTHER" id="PTHR33362:SF5">
    <property type="entry name" value="C4-DICARBOXYLATE TRAP TRANSPORTER LARGE PERMEASE PROTEIN DCTM"/>
    <property type="match status" value="1"/>
</dbReference>
<dbReference type="RefSeq" id="WP_349300780.1">
    <property type="nucleotide sequence ID" value="NZ_JBEDNQ010000011.1"/>
</dbReference>
<keyword evidence="3" id="KW-0997">Cell inner membrane</keyword>
<feature type="transmembrane region" description="Helical" evidence="8">
    <location>
        <begin position="353"/>
        <end position="374"/>
    </location>
</feature>
<evidence type="ECO:0000313" key="10">
    <source>
        <dbReference type="EMBL" id="MEQ3553717.1"/>
    </source>
</evidence>
<evidence type="ECO:0000313" key="11">
    <source>
        <dbReference type="Proteomes" id="UP001494902"/>
    </source>
</evidence>
<feature type="transmembrane region" description="Helical" evidence="8">
    <location>
        <begin position="92"/>
        <end position="108"/>
    </location>
</feature>
<feature type="transmembrane region" description="Helical" evidence="8">
    <location>
        <begin position="381"/>
        <end position="399"/>
    </location>
</feature>
<protein>
    <submittedName>
        <fullName evidence="10">TRAP transporter large permease</fullName>
    </submittedName>
</protein>
<keyword evidence="5 8" id="KW-1133">Transmembrane helix</keyword>
<evidence type="ECO:0000256" key="7">
    <source>
        <dbReference type="SAM" id="MobiDB-lite"/>
    </source>
</evidence>
<evidence type="ECO:0000256" key="5">
    <source>
        <dbReference type="ARBA" id="ARBA00022989"/>
    </source>
</evidence>
<gene>
    <name evidence="10" type="ORF">WIS52_24860</name>
</gene>
<evidence type="ECO:0000256" key="1">
    <source>
        <dbReference type="ARBA" id="ARBA00004429"/>
    </source>
</evidence>
<keyword evidence="4 8" id="KW-0812">Transmembrane</keyword>
<dbReference type="PANTHER" id="PTHR33362">
    <property type="entry name" value="SIALIC ACID TRAP TRANSPORTER PERMEASE PROTEIN SIAT-RELATED"/>
    <property type="match status" value="1"/>
</dbReference>
<evidence type="ECO:0000256" key="2">
    <source>
        <dbReference type="ARBA" id="ARBA00022475"/>
    </source>
</evidence>
<evidence type="ECO:0000256" key="3">
    <source>
        <dbReference type="ARBA" id="ARBA00022519"/>
    </source>
</evidence>
<dbReference type="Pfam" id="PF06808">
    <property type="entry name" value="DctM"/>
    <property type="match status" value="1"/>
</dbReference>
<keyword evidence="6 8" id="KW-0472">Membrane</keyword>
<feature type="transmembrane region" description="Helical" evidence="8">
    <location>
        <begin position="175"/>
        <end position="197"/>
    </location>
</feature>